<organism evidence="10 11">
    <name type="scientific">Spirodela intermedia</name>
    <name type="common">Intermediate duckweed</name>
    <dbReference type="NCBI Taxonomy" id="51605"/>
    <lineage>
        <taxon>Eukaryota</taxon>
        <taxon>Viridiplantae</taxon>
        <taxon>Streptophyta</taxon>
        <taxon>Embryophyta</taxon>
        <taxon>Tracheophyta</taxon>
        <taxon>Spermatophyta</taxon>
        <taxon>Magnoliopsida</taxon>
        <taxon>Liliopsida</taxon>
        <taxon>Araceae</taxon>
        <taxon>Lemnoideae</taxon>
        <taxon>Spirodela</taxon>
    </lineage>
</organism>
<dbReference type="Pfam" id="PF00249">
    <property type="entry name" value="Myb_DNA-binding"/>
    <property type="match status" value="2"/>
</dbReference>
<evidence type="ECO:0000256" key="3">
    <source>
        <dbReference type="ARBA" id="ARBA00023015"/>
    </source>
</evidence>
<evidence type="ECO:0000313" key="11">
    <source>
        <dbReference type="Proteomes" id="UP000663760"/>
    </source>
</evidence>
<dbReference type="PANTHER" id="PTHR47994">
    <property type="entry name" value="F14D16.11-RELATED"/>
    <property type="match status" value="1"/>
</dbReference>
<dbReference type="PROSITE" id="PS51294">
    <property type="entry name" value="HTH_MYB"/>
    <property type="match status" value="2"/>
</dbReference>
<dbReference type="PANTHER" id="PTHR47994:SF5">
    <property type="entry name" value="F14D16.11-RELATED"/>
    <property type="match status" value="1"/>
</dbReference>
<dbReference type="OrthoDB" id="2143914at2759"/>
<dbReference type="GO" id="GO:0080090">
    <property type="term" value="P:regulation of primary metabolic process"/>
    <property type="evidence" value="ECO:0007669"/>
    <property type="project" value="UniProtKB-ARBA"/>
</dbReference>
<evidence type="ECO:0000256" key="7">
    <source>
        <dbReference type="SAM" id="MobiDB-lite"/>
    </source>
</evidence>
<comment type="subcellular location">
    <subcellularLocation>
        <location evidence="1">Nucleus</location>
    </subcellularLocation>
</comment>
<dbReference type="SMART" id="SM00717">
    <property type="entry name" value="SANT"/>
    <property type="match status" value="2"/>
</dbReference>
<dbReference type="InterPro" id="IPR017930">
    <property type="entry name" value="Myb_dom"/>
</dbReference>
<dbReference type="AlphaFoldDB" id="A0A7I8KGW8"/>
<dbReference type="InterPro" id="IPR009057">
    <property type="entry name" value="Homeodomain-like_sf"/>
</dbReference>
<keyword evidence="11" id="KW-1185">Reference proteome</keyword>
<feature type="domain" description="Myb-like" evidence="8">
    <location>
        <begin position="64"/>
        <end position="114"/>
    </location>
</feature>
<dbReference type="Proteomes" id="UP000663760">
    <property type="component" value="Chromosome 5"/>
</dbReference>
<feature type="compositionally biased region" description="Polar residues" evidence="7">
    <location>
        <begin position="203"/>
        <end position="219"/>
    </location>
</feature>
<name>A0A7I8KGW8_SPIIN</name>
<evidence type="ECO:0000259" key="9">
    <source>
        <dbReference type="PROSITE" id="PS51294"/>
    </source>
</evidence>
<evidence type="ECO:0000313" key="10">
    <source>
        <dbReference type="EMBL" id="CAA7396404.1"/>
    </source>
</evidence>
<keyword evidence="5" id="KW-0804">Transcription</keyword>
<keyword evidence="6" id="KW-0539">Nucleus</keyword>
<feature type="domain" description="Myb-like" evidence="8">
    <location>
        <begin position="11"/>
        <end position="63"/>
    </location>
</feature>
<evidence type="ECO:0000259" key="8">
    <source>
        <dbReference type="PROSITE" id="PS50090"/>
    </source>
</evidence>
<protein>
    <submittedName>
        <fullName evidence="10">Uncharacterized protein</fullName>
    </submittedName>
</protein>
<dbReference type="InterPro" id="IPR001005">
    <property type="entry name" value="SANT/Myb"/>
</dbReference>
<keyword evidence="4" id="KW-0238">DNA-binding</keyword>
<dbReference type="InterPro" id="IPR015495">
    <property type="entry name" value="Myb_TF_plants"/>
</dbReference>
<evidence type="ECO:0000256" key="2">
    <source>
        <dbReference type="ARBA" id="ARBA00022737"/>
    </source>
</evidence>
<dbReference type="PROSITE" id="PS50090">
    <property type="entry name" value="MYB_LIKE"/>
    <property type="match status" value="2"/>
</dbReference>
<feature type="domain" description="HTH myb-type" evidence="9">
    <location>
        <begin position="64"/>
        <end position="118"/>
    </location>
</feature>
<proteinExistence type="predicted"/>
<keyword evidence="2" id="KW-0677">Repeat</keyword>
<dbReference type="CDD" id="cd00167">
    <property type="entry name" value="SANT"/>
    <property type="match status" value="2"/>
</dbReference>
<evidence type="ECO:0000256" key="5">
    <source>
        <dbReference type="ARBA" id="ARBA00023163"/>
    </source>
</evidence>
<dbReference type="GO" id="GO:0051707">
    <property type="term" value="P:response to other organism"/>
    <property type="evidence" value="ECO:0007669"/>
    <property type="project" value="UniProtKB-ARBA"/>
</dbReference>
<evidence type="ECO:0000256" key="6">
    <source>
        <dbReference type="ARBA" id="ARBA00023242"/>
    </source>
</evidence>
<dbReference type="GO" id="GO:0000976">
    <property type="term" value="F:transcription cis-regulatory region binding"/>
    <property type="evidence" value="ECO:0007669"/>
    <property type="project" value="UniProtKB-ARBA"/>
</dbReference>
<feature type="domain" description="HTH myb-type" evidence="9">
    <location>
        <begin position="11"/>
        <end position="63"/>
    </location>
</feature>
<dbReference type="EMBL" id="LR746268">
    <property type="protein sequence ID" value="CAA7396404.1"/>
    <property type="molecule type" value="Genomic_DNA"/>
</dbReference>
<accession>A0A7I8KGW8</accession>
<dbReference type="SUPFAM" id="SSF46689">
    <property type="entry name" value="Homeodomain-like"/>
    <property type="match status" value="1"/>
</dbReference>
<dbReference type="FunFam" id="1.10.10.60:FF:000001">
    <property type="entry name" value="MYB-related transcription factor"/>
    <property type="match status" value="1"/>
</dbReference>
<dbReference type="GO" id="GO:0005634">
    <property type="term" value="C:nucleus"/>
    <property type="evidence" value="ECO:0007669"/>
    <property type="project" value="UniProtKB-SubCell"/>
</dbReference>
<reference evidence="10" key="1">
    <citation type="submission" date="2020-02" db="EMBL/GenBank/DDBJ databases">
        <authorList>
            <person name="Scholz U."/>
            <person name="Mascher M."/>
            <person name="Fiebig A."/>
        </authorList>
    </citation>
    <scope>NUCLEOTIDE SEQUENCE</scope>
</reference>
<gene>
    <name evidence="10" type="ORF">SI8410_05007067</name>
</gene>
<sequence>MGRAPCCNGEHAGLKKGPWTHEEDEKLKAFVLAHPSTSWRLVPQKAGLIRCGKSCRLRWMNYLRPDIRRGNFSPEEEELIIQLHSAVGNKWSVIASQLPGRTDNEIKNLWNTKLRKMLVLKGINPMTHQPLCNPLLSDYVKQCLRSIEHMLISRFVGPPPLAGGDGDAHHSGSPLGDFPLPPPSSLPSLPSAGDDGADHRSHLQSSNAGSGGSTFDQTSPGCDNFPVDLLLGDDSFLPMNTSYLSEVLAGAGSQFGQREAPEDFVGQSFWS</sequence>
<evidence type="ECO:0000256" key="4">
    <source>
        <dbReference type="ARBA" id="ARBA00023125"/>
    </source>
</evidence>
<dbReference type="Gene3D" id="1.10.10.60">
    <property type="entry name" value="Homeodomain-like"/>
    <property type="match status" value="2"/>
</dbReference>
<evidence type="ECO:0000256" key="1">
    <source>
        <dbReference type="ARBA" id="ARBA00004123"/>
    </source>
</evidence>
<dbReference type="FunFam" id="1.10.10.60:FF:000394">
    <property type="entry name" value="MYB transcription factor"/>
    <property type="match status" value="1"/>
</dbReference>
<keyword evidence="3" id="KW-0805">Transcription regulation</keyword>
<feature type="region of interest" description="Disordered" evidence="7">
    <location>
        <begin position="162"/>
        <end position="219"/>
    </location>
</feature>